<dbReference type="OrthoDB" id="9773456at2"/>
<dbReference type="GO" id="GO:0046872">
    <property type="term" value="F:metal ion binding"/>
    <property type="evidence" value="ECO:0007669"/>
    <property type="project" value="UniProtKB-KW"/>
</dbReference>
<feature type="domain" description="Cytochrome c" evidence="6">
    <location>
        <begin position="45"/>
        <end position="148"/>
    </location>
</feature>
<reference evidence="7 8" key="1">
    <citation type="journal article" date="2016" name="Genome Announc.">
        <title>First Complete Genome Sequence of a Subdivision 6 Acidobacterium Strain.</title>
        <authorList>
            <person name="Huang S."/>
            <person name="Vieira S."/>
            <person name="Bunk B."/>
            <person name="Riedel T."/>
            <person name="Sproer C."/>
            <person name="Overmann J."/>
        </authorList>
    </citation>
    <scope>NUCLEOTIDE SEQUENCE [LARGE SCALE GENOMIC DNA]</scope>
    <source>
        <strain evidence="8">DSM 100886 HEG_-6_39</strain>
    </source>
</reference>
<proteinExistence type="predicted"/>
<gene>
    <name evidence="7" type="ORF">LuPra_02047</name>
</gene>
<dbReference type="KEGG" id="abac:LuPra_02047"/>
<dbReference type="STRING" id="1855912.LuPra_02047"/>
<evidence type="ECO:0000256" key="1">
    <source>
        <dbReference type="ARBA" id="ARBA00022617"/>
    </source>
</evidence>
<evidence type="ECO:0000256" key="2">
    <source>
        <dbReference type="ARBA" id="ARBA00022723"/>
    </source>
</evidence>
<evidence type="ECO:0000259" key="6">
    <source>
        <dbReference type="PROSITE" id="PS51007"/>
    </source>
</evidence>
<evidence type="ECO:0000256" key="5">
    <source>
        <dbReference type="SAM" id="SignalP"/>
    </source>
</evidence>
<dbReference type="RefSeq" id="WP_110170643.1">
    <property type="nucleotide sequence ID" value="NZ_CP015136.1"/>
</dbReference>
<dbReference type="SUPFAM" id="SSF46626">
    <property type="entry name" value="Cytochrome c"/>
    <property type="match status" value="1"/>
</dbReference>
<sequence length="150" mass="15692" precursor="true">MTSRHAMRLLTAVATGAFALVALLGATTVQQAGAPPVKTGTYQPLVSAEGKDNFLAYCAVCHGVDARGGGPAVPALKVPVPDLTTIAKRNGKFDGGAIMQKILGPERLPAAHGSIEMPMWGPLFRRAEGDAVAQLRVTNLTTYLQSLQAR</sequence>
<evidence type="ECO:0000313" key="8">
    <source>
        <dbReference type="Proteomes" id="UP000076079"/>
    </source>
</evidence>
<organism evidence="7 8">
    <name type="scientific">Luteitalea pratensis</name>
    <dbReference type="NCBI Taxonomy" id="1855912"/>
    <lineage>
        <taxon>Bacteria</taxon>
        <taxon>Pseudomonadati</taxon>
        <taxon>Acidobacteriota</taxon>
        <taxon>Vicinamibacteria</taxon>
        <taxon>Vicinamibacterales</taxon>
        <taxon>Vicinamibacteraceae</taxon>
        <taxon>Luteitalea</taxon>
    </lineage>
</organism>
<dbReference type="GO" id="GO:0009055">
    <property type="term" value="F:electron transfer activity"/>
    <property type="evidence" value="ECO:0007669"/>
    <property type="project" value="InterPro"/>
</dbReference>
<evidence type="ECO:0000256" key="4">
    <source>
        <dbReference type="PROSITE-ProRule" id="PRU00433"/>
    </source>
</evidence>
<protein>
    <submittedName>
        <fullName evidence="7">Cytochrome c, mono-and diheme variants</fullName>
    </submittedName>
</protein>
<reference evidence="8" key="2">
    <citation type="submission" date="2016-04" db="EMBL/GenBank/DDBJ databases">
        <title>First Complete Genome Sequence of a Subdivision 6 Acidobacterium.</title>
        <authorList>
            <person name="Huang S."/>
            <person name="Vieira S."/>
            <person name="Bunk B."/>
            <person name="Riedel T."/>
            <person name="Sproeer C."/>
            <person name="Overmann J."/>
        </authorList>
    </citation>
    <scope>NUCLEOTIDE SEQUENCE [LARGE SCALE GENOMIC DNA]</scope>
    <source>
        <strain evidence="8">DSM 100886 HEG_-6_39</strain>
    </source>
</reference>
<name>A0A143PK23_LUTPR</name>
<keyword evidence="8" id="KW-1185">Reference proteome</keyword>
<accession>A0A143PK23</accession>
<dbReference type="Gene3D" id="1.10.760.10">
    <property type="entry name" value="Cytochrome c-like domain"/>
    <property type="match status" value="1"/>
</dbReference>
<dbReference type="Pfam" id="PF00034">
    <property type="entry name" value="Cytochrom_C"/>
    <property type="match status" value="1"/>
</dbReference>
<dbReference type="InterPro" id="IPR009056">
    <property type="entry name" value="Cyt_c-like_dom"/>
</dbReference>
<dbReference type="EMBL" id="CP015136">
    <property type="protein sequence ID" value="AMY08841.1"/>
    <property type="molecule type" value="Genomic_DNA"/>
</dbReference>
<dbReference type="InterPro" id="IPR036909">
    <property type="entry name" value="Cyt_c-like_dom_sf"/>
</dbReference>
<dbReference type="GO" id="GO:0020037">
    <property type="term" value="F:heme binding"/>
    <property type="evidence" value="ECO:0007669"/>
    <property type="project" value="InterPro"/>
</dbReference>
<keyword evidence="3 4" id="KW-0408">Iron</keyword>
<feature type="signal peptide" evidence="5">
    <location>
        <begin position="1"/>
        <end position="34"/>
    </location>
</feature>
<feature type="chain" id="PRO_5007511498" evidence="5">
    <location>
        <begin position="35"/>
        <end position="150"/>
    </location>
</feature>
<keyword evidence="2 4" id="KW-0479">Metal-binding</keyword>
<evidence type="ECO:0000313" key="7">
    <source>
        <dbReference type="EMBL" id="AMY08841.1"/>
    </source>
</evidence>
<dbReference type="AlphaFoldDB" id="A0A143PK23"/>
<keyword evidence="1 4" id="KW-0349">Heme</keyword>
<keyword evidence="5" id="KW-0732">Signal</keyword>
<dbReference type="PROSITE" id="PS51007">
    <property type="entry name" value="CYTC"/>
    <property type="match status" value="1"/>
</dbReference>
<evidence type="ECO:0000256" key="3">
    <source>
        <dbReference type="ARBA" id="ARBA00023004"/>
    </source>
</evidence>
<dbReference type="Proteomes" id="UP000076079">
    <property type="component" value="Chromosome"/>
</dbReference>